<keyword evidence="5" id="KW-1185">Reference proteome</keyword>
<dbReference type="CDD" id="cd07992">
    <property type="entry name" value="LPLAT_AAK14816-like"/>
    <property type="match status" value="1"/>
</dbReference>
<dbReference type="OrthoDB" id="2427554at2759"/>
<feature type="transmembrane region" description="Helical" evidence="2">
    <location>
        <begin position="557"/>
        <end position="579"/>
    </location>
</feature>
<organism evidence="4 5">
    <name type="scientific">Brettanomyces naardenensis</name>
    <name type="common">Yeast</name>
    <dbReference type="NCBI Taxonomy" id="13370"/>
    <lineage>
        <taxon>Eukaryota</taxon>
        <taxon>Fungi</taxon>
        <taxon>Dikarya</taxon>
        <taxon>Ascomycota</taxon>
        <taxon>Saccharomycotina</taxon>
        <taxon>Pichiomycetes</taxon>
        <taxon>Pichiales</taxon>
        <taxon>Pichiaceae</taxon>
        <taxon>Brettanomyces</taxon>
    </lineage>
</organism>
<accession>A0A448YHU3</accession>
<evidence type="ECO:0000313" key="4">
    <source>
        <dbReference type="EMBL" id="VEU20489.1"/>
    </source>
</evidence>
<sequence>MLSEGSERPQEGQPLDIHSDRPDKVGSAAIQKHDEPNPSHAESSAPSASGQAEALAHYQELRKLYHEPTPLRKFIYDLILWIFQIVFDCFFREIRPRGAFRLPKSGPVIFVAAPHANQFVDPIVLQTQVKKETGRRISFLIADKSHRRRFIGLVSRSQLSIPVKRAQDNLKLARGKARLDPEDPLHIIGDENTVFTEDCQPKGLIALPKSLGVAQVSGIVSNSELYLRKPFRYTNEETRKEGERLFSQGTIFKTAAKIDQSEVYAMVFEHLSRGHCLGVFSEGGSHDRPDLLPFKAGVAIMALGAMDANPGCSVKIVPCGMNYFHPHKFRSRAVVEFGMPIEIDQSLVDRYADPTTTKDAIRDLLDTITKAIKAVTVTCPDYETLMVIQAARRLYSNSFSSELSLPAIVEMNRRLLNGYQQFKDEPRIRKLREAILQYNLTLRSLHIPDHLVERQTKERIKIVVFMELLGVLAEVALLGILALPGGILFSPVFITAKRISERKRQQALAGSTVKIRAKDVIATWKILVSIGLAPILYTSYSTLGSYLLRKYWNPDLSVIKAFILFYALSVALTYSALVFGDRGMDLIYSIRPLWLMLVNSKGFDNLQQQRRELSKEITSVINELGPDMYPDFNLKNYKEAKNHDREDIEEYEEGKTQRLRRRRQARRAKKEAEGKIPKPVNVADIQILPDDSSTSSGIGISSASTSDLELSSSSESEYDYGEEDKPVASSINLVRDQIINDNRKRDK</sequence>
<feature type="compositionally biased region" description="Basic and acidic residues" evidence="1">
    <location>
        <begin position="1"/>
        <end position="10"/>
    </location>
</feature>
<dbReference type="EMBL" id="CAACVR010000004">
    <property type="protein sequence ID" value="VEU20489.1"/>
    <property type="molecule type" value="Genomic_DNA"/>
</dbReference>
<dbReference type="GO" id="GO:0008654">
    <property type="term" value="P:phospholipid biosynthetic process"/>
    <property type="evidence" value="ECO:0007669"/>
    <property type="project" value="TreeGrafter"/>
</dbReference>
<protein>
    <submittedName>
        <fullName evidence="4">DEKNAAC101392</fullName>
    </submittedName>
</protein>
<feature type="transmembrane region" description="Helical" evidence="2">
    <location>
        <begin position="517"/>
        <end position="537"/>
    </location>
</feature>
<feature type="compositionally biased region" description="Basic residues" evidence="1">
    <location>
        <begin position="657"/>
        <end position="669"/>
    </location>
</feature>
<dbReference type="PANTHER" id="PTHR31605:SF0">
    <property type="entry name" value="GLYCEROL-3-PHOSPHATE O-ACYLTRANSFERASE 1"/>
    <property type="match status" value="1"/>
</dbReference>
<evidence type="ECO:0000259" key="3">
    <source>
        <dbReference type="SMART" id="SM00563"/>
    </source>
</evidence>
<gene>
    <name evidence="4" type="ORF">BRENAR_LOCUS1224</name>
</gene>
<evidence type="ECO:0000256" key="1">
    <source>
        <dbReference type="SAM" id="MobiDB-lite"/>
    </source>
</evidence>
<feature type="region of interest" description="Disordered" evidence="1">
    <location>
        <begin position="1"/>
        <end position="49"/>
    </location>
</feature>
<dbReference type="FunCoup" id="A0A448YHU3">
    <property type="interactions" value="118"/>
</dbReference>
<dbReference type="GO" id="GO:0004366">
    <property type="term" value="F:glycerol-3-phosphate O-acyltransferase activity"/>
    <property type="evidence" value="ECO:0007669"/>
    <property type="project" value="TreeGrafter"/>
</dbReference>
<feature type="compositionally biased region" description="Low complexity" evidence="1">
    <location>
        <begin position="692"/>
        <end position="715"/>
    </location>
</feature>
<evidence type="ECO:0000256" key="2">
    <source>
        <dbReference type="SAM" id="Phobius"/>
    </source>
</evidence>
<dbReference type="InterPro" id="IPR002123">
    <property type="entry name" value="Plipid/glycerol_acylTrfase"/>
</dbReference>
<feature type="domain" description="Phospholipid/glycerol acyltransferase" evidence="3">
    <location>
        <begin position="109"/>
        <end position="324"/>
    </location>
</feature>
<feature type="transmembrane region" description="Helical" evidence="2">
    <location>
        <begin position="468"/>
        <end position="496"/>
    </location>
</feature>
<keyword evidence="2" id="KW-0812">Transmembrane</keyword>
<feature type="region of interest" description="Disordered" evidence="1">
    <location>
        <begin position="651"/>
        <end position="747"/>
    </location>
</feature>
<dbReference type="STRING" id="13370.A0A448YHU3"/>
<dbReference type="SUPFAM" id="SSF69593">
    <property type="entry name" value="Glycerol-3-phosphate (1)-acyltransferase"/>
    <property type="match status" value="1"/>
</dbReference>
<feature type="compositionally biased region" description="Low complexity" evidence="1">
    <location>
        <begin position="38"/>
        <end position="49"/>
    </location>
</feature>
<dbReference type="Proteomes" id="UP000290900">
    <property type="component" value="Unassembled WGS sequence"/>
</dbReference>
<dbReference type="PANTHER" id="PTHR31605">
    <property type="entry name" value="GLYCEROL-3-PHOSPHATE O-ACYLTRANSFERASE 1"/>
    <property type="match status" value="1"/>
</dbReference>
<proteinExistence type="predicted"/>
<name>A0A448YHU3_BRENA</name>
<reference evidence="4 5" key="1">
    <citation type="submission" date="2018-12" db="EMBL/GenBank/DDBJ databases">
        <authorList>
            <person name="Tiukova I."/>
            <person name="Dainat J."/>
        </authorList>
    </citation>
    <scope>NUCLEOTIDE SEQUENCE [LARGE SCALE GENOMIC DNA]</scope>
</reference>
<dbReference type="GO" id="GO:0016287">
    <property type="term" value="F:glycerone-phosphate O-acyltransferase activity"/>
    <property type="evidence" value="ECO:0007669"/>
    <property type="project" value="TreeGrafter"/>
</dbReference>
<keyword evidence="2" id="KW-0472">Membrane</keyword>
<keyword evidence="2" id="KW-1133">Transmembrane helix</keyword>
<dbReference type="InParanoid" id="A0A448YHU3"/>
<dbReference type="SMART" id="SM00563">
    <property type="entry name" value="PlsC"/>
    <property type="match status" value="1"/>
</dbReference>
<dbReference type="InterPro" id="IPR052744">
    <property type="entry name" value="GPAT/DAPAT"/>
</dbReference>
<evidence type="ECO:0000313" key="5">
    <source>
        <dbReference type="Proteomes" id="UP000290900"/>
    </source>
</evidence>
<dbReference type="AlphaFoldDB" id="A0A448YHU3"/>